<sequence length="335" mass="34402">MPASAAAADAQRFEDSSAGLPADQAAVEVDVEVLSAATLLARLRAHALGDALPDIAGDGSEHRDVRARTAAALARLDAQPERIPRRPQLLPALMRATGSGDAPVKAIAALVQQDPTLTGNVLRVANSAAYRVAGKPIESVERAIARLGSEGMRRIVAATLLQPVTDTRRGAFAGFAPVAWTHSLAAATAAAEYVAHEDPELASTAHLAALVHGLGGIVVVQCVRDEYARRPLLMPDPGVAAALLDEAGATGARIAAAWELPGSVLQALTVVPEPGASPLVRALWIGRLVGAAAVLVRADRLDVASAVATLARLDDGRARAGAVLQRLLDDGGESA</sequence>
<evidence type="ECO:0000259" key="1">
    <source>
        <dbReference type="PROSITE" id="PS51833"/>
    </source>
</evidence>
<dbReference type="AlphaFoldDB" id="A0A918W8E5"/>
<dbReference type="Proteomes" id="UP000646426">
    <property type="component" value="Unassembled WGS sequence"/>
</dbReference>
<dbReference type="EMBL" id="BMYD01000002">
    <property type="protein sequence ID" value="GHA80482.1"/>
    <property type="molecule type" value="Genomic_DNA"/>
</dbReference>
<protein>
    <recommendedName>
        <fullName evidence="1">HDOD domain-containing protein</fullName>
    </recommendedName>
</protein>
<dbReference type="PANTHER" id="PTHR33525:SF6">
    <property type="entry name" value="HDOD DOMAIN-CONTAINING PROTEIN"/>
    <property type="match status" value="1"/>
</dbReference>
<evidence type="ECO:0000313" key="3">
    <source>
        <dbReference type="Proteomes" id="UP000646426"/>
    </source>
</evidence>
<gene>
    <name evidence="2" type="ORF">GCM10007067_17860</name>
</gene>
<dbReference type="InterPro" id="IPR013976">
    <property type="entry name" value="HDOD"/>
</dbReference>
<dbReference type="Pfam" id="PF08668">
    <property type="entry name" value="HDOD"/>
    <property type="match status" value="1"/>
</dbReference>
<dbReference type="InterPro" id="IPR052340">
    <property type="entry name" value="RNase_Y/CdgJ"/>
</dbReference>
<reference evidence="2" key="1">
    <citation type="journal article" date="2014" name="Int. J. Syst. Evol. Microbiol.">
        <title>Complete genome sequence of Corynebacterium casei LMG S-19264T (=DSM 44701T), isolated from a smear-ripened cheese.</title>
        <authorList>
            <consortium name="US DOE Joint Genome Institute (JGI-PGF)"/>
            <person name="Walter F."/>
            <person name="Albersmeier A."/>
            <person name="Kalinowski J."/>
            <person name="Ruckert C."/>
        </authorList>
    </citation>
    <scope>NUCLEOTIDE SEQUENCE</scope>
    <source>
        <strain evidence="2">KCTC 23077</strain>
    </source>
</reference>
<proteinExistence type="predicted"/>
<organism evidence="2 3">
    <name type="scientific">Cognatilysobacter bugurensis</name>
    <dbReference type="NCBI Taxonomy" id="543356"/>
    <lineage>
        <taxon>Bacteria</taxon>
        <taxon>Pseudomonadati</taxon>
        <taxon>Pseudomonadota</taxon>
        <taxon>Gammaproteobacteria</taxon>
        <taxon>Lysobacterales</taxon>
        <taxon>Lysobacteraceae</taxon>
        <taxon>Cognatilysobacter</taxon>
    </lineage>
</organism>
<accession>A0A918W8E5</accession>
<dbReference type="RefSeq" id="WP_189455553.1">
    <property type="nucleotide sequence ID" value="NZ_BMYD01000002.1"/>
</dbReference>
<dbReference type="PANTHER" id="PTHR33525">
    <property type="match status" value="1"/>
</dbReference>
<reference evidence="2" key="2">
    <citation type="submission" date="2020-09" db="EMBL/GenBank/DDBJ databases">
        <authorList>
            <person name="Sun Q."/>
            <person name="Kim S."/>
        </authorList>
    </citation>
    <scope>NUCLEOTIDE SEQUENCE</scope>
    <source>
        <strain evidence="2">KCTC 23077</strain>
    </source>
</reference>
<comment type="caution">
    <text evidence="2">The sequence shown here is derived from an EMBL/GenBank/DDBJ whole genome shotgun (WGS) entry which is preliminary data.</text>
</comment>
<dbReference type="Gene3D" id="1.10.3210.10">
    <property type="entry name" value="Hypothetical protein af1432"/>
    <property type="match status" value="1"/>
</dbReference>
<keyword evidence="3" id="KW-1185">Reference proteome</keyword>
<dbReference type="PROSITE" id="PS51833">
    <property type="entry name" value="HDOD"/>
    <property type="match status" value="1"/>
</dbReference>
<dbReference type="SUPFAM" id="SSF109604">
    <property type="entry name" value="HD-domain/PDEase-like"/>
    <property type="match status" value="1"/>
</dbReference>
<evidence type="ECO:0000313" key="2">
    <source>
        <dbReference type="EMBL" id="GHA80482.1"/>
    </source>
</evidence>
<name>A0A918W8E5_9GAMM</name>
<feature type="domain" description="HDOD" evidence="1">
    <location>
        <begin position="83"/>
        <end position="274"/>
    </location>
</feature>